<dbReference type="EC" id="2.3.1.-" evidence="2"/>
<gene>
    <name evidence="2" type="ORF">NDR86_20070</name>
</gene>
<keyword evidence="2" id="KW-0808">Transferase</keyword>
<dbReference type="Proteomes" id="UP001139157">
    <property type="component" value="Unassembled WGS sequence"/>
</dbReference>
<dbReference type="EMBL" id="JAMRXG010000008">
    <property type="protein sequence ID" value="MCM6775777.1"/>
    <property type="molecule type" value="Genomic_DNA"/>
</dbReference>
<keyword evidence="3" id="KW-1185">Reference proteome</keyword>
<evidence type="ECO:0000313" key="3">
    <source>
        <dbReference type="Proteomes" id="UP001139157"/>
    </source>
</evidence>
<dbReference type="Pfam" id="PF08445">
    <property type="entry name" value="FR47"/>
    <property type="match status" value="1"/>
</dbReference>
<evidence type="ECO:0000313" key="2">
    <source>
        <dbReference type="EMBL" id="MCM6775777.1"/>
    </source>
</evidence>
<dbReference type="RefSeq" id="WP_251914023.1">
    <property type="nucleotide sequence ID" value="NZ_JAMRXG010000008.1"/>
</dbReference>
<accession>A0A9X2IX88</accession>
<dbReference type="InterPro" id="IPR000182">
    <property type="entry name" value="GNAT_dom"/>
</dbReference>
<comment type="caution">
    <text evidence="2">The sequence shown here is derived from an EMBL/GenBank/DDBJ whole genome shotgun (WGS) entry which is preliminary data.</text>
</comment>
<dbReference type="InterPro" id="IPR016181">
    <property type="entry name" value="Acyl_CoA_acyltransferase"/>
</dbReference>
<dbReference type="AlphaFoldDB" id="A0A9X2IX88"/>
<organism evidence="2 3">
    <name type="scientific">Nocardia pulmonis</name>
    <dbReference type="NCBI Taxonomy" id="2951408"/>
    <lineage>
        <taxon>Bacteria</taxon>
        <taxon>Bacillati</taxon>
        <taxon>Actinomycetota</taxon>
        <taxon>Actinomycetes</taxon>
        <taxon>Mycobacteriales</taxon>
        <taxon>Nocardiaceae</taxon>
        <taxon>Nocardia</taxon>
    </lineage>
</organism>
<dbReference type="InterPro" id="IPR013653">
    <property type="entry name" value="GCN5-like_dom"/>
</dbReference>
<sequence>MRIELTDDPVEFRRRAGEFLSRDPLRNTVVATAVENFSNGLSDGRAHFAAVAADGAVVGVGMQTGGHSVYLGDVPDSSVSALVTAFAERAPGTPGVEAAPGIALVFAERWSALRGSKFRMDFASRLYRLGVLRPPEVSGTARRAVDADLDVCERWLRDMQRETGVGLDRAAIRVRIALGRLWLWEDGGRPVALAAHQARAYGWSRIGPVYTPPEARRNGYAAALTAHVSQWLRDKGSRVCLFTDLANPTSNKIYQEIGYEPVHNFVHYLFE</sequence>
<reference evidence="2" key="1">
    <citation type="submission" date="2022-06" db="EMBL/GenBank/DDBJ databases">
        <title>Novel species in genus nocardia.</title>
        <authorList>
            <person name="Li F."/>
        </authorList>
    </citation>
    <scope>NUCLEOTIDE SEQUENCE</scope>
    <source>
        <strain evidence="2">CDC141</strain>
    </source>
</reference>
<dbReference type="CDD" id="cd04301">
    <property type="entry name" value="NAT_SF"/>
    <property type="match status" value="1"/>
</dbReference>
<evidence type="ECO:0000259" key="1">
    <source>
        <dbReference type="PROSITE" id="PS51186"/>
    </source>
</evidence>
<name>A0A9X2IX88_9NOCA</name>
<keyword evidence="2" id="KW-0012">Acyltransferase</keyword>
<dbReference type="Gene3D" id="3.40.630.30">
    <property type="match status" value="1"/>
</dbReference>
<feature type="domain" description="N-acetyltransferase" evidence="1">
    <location>
        <begin position="139"/>
        <end position="271"/>
    </location>
</feature>
<dbReference type="SUPFAM" id="SSF55729">
    <property type="entry name" value="Acyl-CoA N-acyltransferases (Nat)"/>
    <property type="match status" value="1"/>
</dbReference>
<proteinExistence type="predicted"/>
<dbReference type="PROSITE" id="PS51186">
    <property type="entry name" value="GNAT"/>
    <property type="match status" value="1"/>
</dbReference>
<protein>
    <submittedName>
        <fullName evidence="2">GNAT family N-acetyltransferase</fullName>
        <ecNumber evidence="2">2.3.1.-</ecNumber>
    </submittedName>
</protein>
<dbReference type="GO" id="GO:0016747">
    <property type="term" value="F:acyltransferase activity, transferring groups other than amino-acyl groups"/>
    <property type="evidence" value="ECO:0007669"/>
    <property type="project" value="InterPro"/>
</dbReference>